<dbReference type="SUPFAM" id="SSF52047">
    <property type="entry name" value="RNI-like"/>
    <property type="match status" value="1"/>
</dbReference>
<dbReference type="AlphaFoldDB" id="A0A4Y7PX43"/>
<dbReference type="Gene3D" id="1.20.1280.50">
    <property type="match status" value="1"/>
</dbReference>
<reference evidence="1 2" key="1">
    <citation type="submission" date="2018-06" db="EMBL/GenBank/DDBJ databases">
        <title>A transcriptomic atlas of mushroom development highlights an independent origin of complex multicellularity.</title>
        <authorList>
            <consortium name="DOE Joint Genome Institute"/>
            <person name="Krizsan K."/>
            <person name="Almasi E."/>
            <person name="Merenyi Z."/>
            <person name="Sahu N."/>
            <person name="Viragh M."/>
            <person name="Koszo T."/>
            <person name="Mondo S."/>
            <person name="Kiss B."/>
            <person name="Balint B."/>
            <person name="Kues U."/>
            <person name="Barry K."/>
            <person name="Hegedus J.C."/>
            <person name="Henrissat B."/>
            <person name="Johnson J."/>
            <person name="Lipzen A."/>
            <person name="Ohm R."/>
            <person name="Nagy I."/>
            <person name="Pangilinan J."/>
            <person name="Yan J."/>
            <person name="Xiong Y."/>
            <person name="Grigoriev I.V."/>
            <person name="Hibbett D.S."/>
            <person name="Nagy L.G."/>
        </authorList>
    </citation>
    <scope>NUCLEOTIDE SEQUENCE [LARGE SCALE GENOMIC DNA]</scope>
    <source>
        <strain evidence="1 2">SZMC22713</strain>
    </source>
</reference>
<accession>A0A4Y7PX43</accession>
<dbReference type="Proteomes" id="UP000294933">
    <property type="component" value="Unassembled WGS sequence"/>
</dbReference>
<proteinExistence type="predicted"/>
<evidence type="ECO:0000313" key="1">
    <source>
        <dbReference type="EMBL" id="TDL19588.1"/>
    </source>
</evidence>
<evidence type="ECO:0000313" key="2">
    <source>
        <dbReference type="Proteomes" id="UP000294933"/>
    </source>
</evidence>
<dbReference type="VEuPathDB" id="FungiDB:BD410DRAFT_841946"/>
<dbReference type="STRING" id="50990.A0A4Y7PX43"/>
<sequence length="503" mass="56854">MAISVVPAKIDDLALNALLGVLERVKSNGGELDGEHVWLDADAPIGYFDVLKILKSYKETLLRLRKSLEKRIRPVQKACNELVLHTGIHAIPTEILSEIFLISRSDAHNMNKHSINISHVCHRFREVALQTAGLWTTLYANQPLRETLEFLKRTGSAPLHIDVTCATYHGYPRTVAFLAAIVPHSSRWKVLDIYFHDEDTVNIPNFGPGLQVPLLSTLTHNLEANLDESTPLNCILFPYSTPNLRSYTAVNVMTIQHIARNTLTCCCLQWNGDPDIDDMHIDIRLLLSTLDGMPLLNDLTLEFFDVFLLPGSIAPSKSARFPTVTKFSLIYGPGREADALIYHLLRSFELPGVIDFTMTPRNNALSPSPLTWEMPDGPIPAQTLQKLCIRDAAQIRNILQASLNRCVSLEHVTFDNVGVGPFWEGCSRTRNEVWFKHNPLRTLTLRDCDKVKVSEVEFLCQTLRDGPNWSTFERLEITCCKKIDEEFLLLLEDYMEGKLAWTI</sequence>
<organism evidence="1 2">
    <name type="scientific">Rickenella mellea</name>
    <dbReference type="NCBI Taxonomy" id="50990"/>
    <lineage>
        <taxon>Eukaryota</taxon>
        <taxon>Fungi</taxon>
        <taxon>Dikarya</taxon>
        <taxon>Basidiomycota</taxon>
        <taxon>Agaricomycotina</taxon>
        <taxon>Agaricomycetes</taxon>
        <taxon>Hymenochaetales</taxon>
        <taxon>Rickenellaceae</taxon>
        <taxon>Rickenella</taxon>
    </lineage>
</organism>
<gene>
    <name evidence="1" type="ORF">BD410DRAFT_841946</name>
</gene>
<name>A0A4Y7PX43_9AGAM</name>
<dbReference type="OrthoDB" id="3229088at2759"/>
<dbReference type="EMBL" id="ML170195">
    <property type="protein sequence ID" value="TDL19588.1"/>
    <property type="molecule type" value="Genomic_DNA"/>
</dbReference>
<protein>
    <submittedName>
        <fullName evidence="1">Uncharacterized protein</fullName>
    </submittedName>
</protein>
<keyword evidence="2" id="KW-1185">Reference proteome</keyword>